<comment type="similarity">
    <text evidence="1 3">Belongs to the 3-oxoacid CoA-transferase family.</text>
</comment>
<feature type="active site" description="5-glutamyl coenzyme A thioester intermediate" evidence="4">
    <location>
        <position position="327"/>
    </location>
</feature>
<evidence type="ECO:0000313" key="5">
    <source>
        <dbReference type="EMBL" id="RFT07696.1"/>
    </source>
</evidence>
<dbReference type="InterPro" id="IPR014388">
    <property type="entry name" value="3-oxoacid_CoA-transferase"/>
</dbReference>
<dbReference type="SUPFAM" id="SSF100950">
    <property type="entry name" value="NagB/RpiA/CoA transferase-like"/>
    <property type="match status" value="2"/>
</dbReference>
<accession>A0A3E2B6V3</accession>
<gene>
    <name evidence="5" type="ORF">DV520_00715</name>
</gene>
<name>A0A3E2B6V3_9FIRM</name>
<sequence>MSKIITAAQAAALVKDGCTLTTTGFNGFGCPEDLIMSLAAHYDQTGHPKDVTLVKCTSQGDGQGRGVSHLAERPGMFKELILSHMGYDPGLRKLVQEERVACFMLPLGNLMQLFRAIAGGLPGAIATTGLGTFADPRNGGGKANQRARDTGKEVVSLVELGGKECLFYPSFPIDVCFIRATYGDEAGNLSIQNEAMNIEQFEVAAAVHNSGGIVIAQVDRVVKQGSIPAKEVLIHGFMVDYLVEGRPEYSMQSFETDAFRPEIAGLASIPAVGFDPLPMGPRKICCRRAAMELRPNSLINLGIGMPGGIGSVAEEEGLTDLFTLSLECGPLGGIPLGGIDFGATINPEAMYRMADILQLYDGGALDMAVLGFAEVDRLGNVNAHSFNNRMVGAGGFIDITQNVKKLCFIGTFTAGKQTVKMKGDGLSIHTQGPQKKFLHQVEAITFSGREAVRKGQEVLYITERAVFRLEQEGLTLVEIAHGVDLQRDILDQMEFKPVIPEYVRYMDPRLFREGPMGLTPEQMEMLDPEYEFWRDLRPGGEGGESRG</sequence>
<dbReference type="PIRSF" id="PIRSF000858">
    <property type="entry name" value="SCOT-t"/>
    <property type="match status" value="1"/>
</dbReference>
<proteinExistence type="inferred from homology"/>
<dbReference type="EMBL" id="QQRQ01000001">
    <property type="protein sequence ID" value="RFT07696.1"/>
    <property type="molecule type" value="Genomic_DNA"/>
</dbReference>
<dbReference type="AlphaFoldDB" id="A0A3E2B6V3"/>
<dbReference type="InterPro" id="IPR004165">
    <property type="entry name" value="CoA_trans_fam_I"/>
</dbReference>
<dbReference type="GO" id="GO:0046952">
    <property type="term" value="P:ketone body catabolic process"/>
    <property type="evidence" value="ECO:0007669"/>
    <property type="project" value="InterPro"/>
</dbReference>
<dbReference type="RefSeq" id="WP_021919969.1">
    <property type="nucleotide sequence ID" value="NZ_CAKXKJ010000003.1"/>
</dbReference>
<dbReference type="PANTHER" id="PTHR43293:SF1">
    <property type="entry name" value="ACETATE COA-TRANSFERASE YDIF"/>
    <property type="match status" value="1"/>
</dbReference>
<protein>
    <submittedName>
        <fullName evidence="5">3-oxoacid CoA-transferase</fullName>
    </submittedName>
</protein>
<evidence type="ECO:0000256" key="2">
    <source>
        <dbReference type="ARBA" id="ARBA00022679"/>
    </source>
</evidence>
<dbReference type="OrthoDB" id="9805230at2"/>
<comment type="caution">
    <text evidence="5">The sequence shown here is derived from an EMBL/GenBank/DDBJ whole genome shotgun (WGS) entry which is preliminary data.</text>
</comment>
<dbReference type="Proteomes" id="UP000260649">
    <property type="component" value="Unassembled WGS sequence"/>
</dbReference>
<evidence type="ECO:0000256" key="4">
    <source>
        <dbReference type="PIRSR" id="PIRSR000858-1"/>
    </source>
</evidence>
<dbReference type="GeneID" id="97994254"/>
<dbReference type="Pfam" id="PF01144">
    <property type="entry name" value="CoA_trans"/>
    <property type="match status" value="1"/>
</dbReference>
<evidence type="ECO:0000313" key="6">
    <source>
        <dbReference type="Proteomes" id="UP000260649"/>
    </source>
</evidence>
<dbReference type="SMART" id="SM00882">
    <property type="entry name" value="CoA_trans"/>
    <property type="match status" value="2"/>
</dbReference>
<dbReference type="InterPro" id="IPR037171">
    <property type="entry name" value="NagB/RpiA_transferase-like"/>
</dbReference>
<dbReference type="Gene3D" id="3.40.1080.10">
    <property type="entry name" value="Glutaconate Coenzyme A-transferase"/>
    <property type="match status" value="2"/>
</dbReference>
<reference evidence="5 6" key="1">
    <citation type="submission" date="2018-07" db="EMBL/GenBank/DDBJ databases">
        <title>GABA Modulating Bacteria of the Human Gut Microbiota.</title>
        <authorList>
            <person name="Strandwitz P."/>
            <person name="Kim K.H."/>
            <person name="Terekhova D."/>
            <person name="Liu J.K."/>
            <person name="Sharma A."/>
            <person name="Levering J."/>
            <person name="Mcdonald D."/>
            <person name="Dietrich D."/>
            <person name="Ramadhar T.R."/>
            <person name="Lekbua A."/>
            <person name="Mroue N."/>
            <person name="Liston C."/>
            <person name="Stewart E.J."/>
            <person name="Dubin M.J."/>
            <person name="Zengler K."/>
            <person name="Knight R."/>
            <person name="Gilbert J.A."/>
            <person name="Clardy J."/>
            <person name="Lewis K."/>
        </authorList>
    </citation>
    <scope>NUCLEOTIDE SEQUENCE [LARGE SCALE GENOMIC DNA]</scope>
    <source>
        <strain evidence="5 6">KLE1738</strain>
    </source>
</reference>
<evidence type="ECO:0000256" key="3">
    <source>
        <dbReference type="PIRNR" id="PIRNR000858"/>
    </source>
</evidence>
<evidence type="ECO:0000256" key="1">
    <source>
        <dbReference type="ARBA" id="ARBA00007154"/>
    </source>
</evidence>
<organism evidence="5 6">
    <name type="scientific">Evtepia gabavorous</name>
    <dbReference type="NCBI Taxonomy" id="2211183"/>
    <lineage>
        <taxon>Bacteria</taxon>
        <taxon>Bacillati</taxon>
        <taxon>Bacillota</taxon>
        <taxon>Clostridia</taxon>
        <taxon>Eubacteriales</taxon>
        <taxon>Evtepia</taxon>
    </lineage>
</organism>
<dbReference type="GO" id="GO:0008410">
    <property type="term" value="F:CoA-transferase activity"/>
    <property type="evidence" value="ECO:0007669"/>
    <property type="project" value="InterPro"/>
</dbReference>
<keyword evidence="6" id="KW-1185">Reference proteome</keyword>
<dbReference type="PANTHER" id="PTHR43293">
    <property type="entry name" value="ACETATE COA-TRANSFERASE YDIF"/>
    <property type="match status" value="1"/>
</dbReference>
<keyword evidence="2 3" id="KW-0808">Transferase</keyword>